<keyword evidence="3" id="KW-1185">Reference proteome</keyword>
<dbReference type="InterPro" id="IPR018187">
    <property type="entry name" value="Asp/Glu_racemase_AS_1"/>
</dbReference>
<organism evidence="2 3">
    <name type="scientific">Allomeiothermus silvanus (strain ATCC 700542 / DSM 9946 / NBRC 106475 / NCIMB 13440 / VI-R2)</name>
    <name type="common">Thermus silvanus</name>
    <dbReference type="NCBI Taxonomy" id="526227"/>
    <lineage>
        <taxon>Bacteria</taxon>
        <taxon>Thermotogati</taxon>
        <taxon>Deinococcota</taxon>
        <taxon>Deinococci</taxon>
        <taxon>Thermales</taxon>
        <taxon>Thermaceae</taxon>
        <taxon>Allomeiothermus</taxon>
    </lineage>
</organism>
<dbReference type="HOGENOM" id="CLU_052344_0_0_0"/>
<evidence type="ECO:0000313" key="2">
    <source>
        <dbReference type="EMBL" id="ADH65406.1"/>
    </source>
</evidence>
<dbReference type="EMBL" id="CP002044">
    <property type="protein sequence ID" value="ADH65406.1"/>
    <property type="molecule type" value="Genomic_DNA"/>
</dbReference>
<protein>
    <submittedName>
        <fullName evidence="2">Glutamate racemase</fullName>
        <ecNumber evidence="2">5.1.1.3</ecNumber>
    </submittedName>
</protein>
<dbReference type="PROSITE" id="PS00923">
    <property type="entry name" value="ASP_GLU_RACEMASE_1"/>
    <property type="match status" value="1"/>
</dbReference>
<dbReference type="KEGG" id="msv:Mesil_3616"/>
<dbReference type="GO" id="GO:0009252">
    <property type="term" value="P:peptidoglycan biosynthetic process"/>
    <property type="evidence" value="ECO:0007669"/>
    <property type="project" value="TreeGrafter"/>
</dbReference>
<dbReference type="Pfam" id="PF01177">
    <property type="entry name" value="Asp_Glu_race"/>
    <property type="match status" value="1"/>
</dbReference>
<dbReference type="InterPro" id="IPR001920">
    <property type="entry name" value="Asp/Glu_race"/>
</dbReference>
<evidence type="ECO:0000256" key="1">
    <source>
        <dbReference type="ARBA" id="ARBA00023235"/>
    </source>
</evidence>
<reference evidence="2 3" key="1">
    <citation type="journal article" date="2010" name="Stand. Genomic Sci.">
        <title>Complete genome sequence of Meiothermus silvanus type strain (VI-R2).</title>
        <authorList>
            <person name="Sikorski J."/>
            <person name="Tindall B.J."/>
            <person name="Lowry S."/>
            <person name="Lucas S."/>
            <person name="Nolan M."/>
            <person name="Copeland A."/>
            <person name="Glavina Del Rio T."/>
            <person name="Tice H."/>
            <person name="Cheng J.F."/>
            <person name="Han C."/>
            <person name="Pitluck S."/>
            <person name="Liolios K."/>
            <person name="Ivanova N."/>
            <person name="Mavromatis K."/>
            <person name="Mikhailova N."/>
            <person name="Pati A."/>
            <person name="Goodwin L."/>
            <person name="Chen A."/>
            <person name="Palaniappan K."/>
            <person name="Land M."/>
            <person name="Hauser L."/>
            <person name="Chang Y.J."/>
            <person name="Jeffries C.D."/>
            <person name="Rohde M."/>
            <person name="Goker M."/>
            <person name="Woyke T."/>
            <person name="Bristow J."/>
            <person name="Eisen J.A."/>
            <person name="Markowitz V."/>
            <person name="Hugenholtz P."/>
            <person name="Kyrpides N.C."/>
            <person name="Klenk H.P."/>
            <person name="Lapidus A."/>
        </authorList>
    </citation>
    <scope>NUCLEOTIDE SEQUENCE [LARGE SCALE GENOMIC DNA]</scope>
    <source>
        <strain evidence="3">ATCC 700542 / DSM 9946 / VI-R2</strain>
        <plasmid evidence="3">Plasmid pMESIL02</plasmid>
    </source>
</reference>
<dbReference type="InterPro" id="IPR033134">
    <property type="entry name" value="Asp/Glu_racemase_AS_2"/>
</dbReference>
<geneLocation type="plasmid" evidence="2 3">
    <name>pMESIL02</name>
</geneLocation>
<dbReference type="SUPFAM" id="SSF53681">
    <property type="entry name" value="Aspartate/glutamate racemase"/>
    <property type="match status" value="2"/>
</dbReference>
<gene>
    <name evidence="2" type="ORF">Mesil_3616</name>
</gene>
<keyword evidence="1 2" id="KW-0413">Isomerase</keyword>
<dbReference type="PANTHER" id="PTHR21198">
    <property type="entry name" value="GLUTAMATE RACEMASE"/>
    <property type="match status" value="1"/>
</dbReference>
<dbReference type="Gene3D" id="3.40.50.1860">
    <property type="match status" value="2"/>
</dbReference>
<proteinExistence type="predicted"/>
<dbReference type="AlphaFoldDB" id="D7BJQ0"/>
<sequence length="234" mass="25010">MTVGVFDSGVGGLAALEELRRLRPDLDYLYLADTAWAPYGPLPPERIRERVEQVGGFLLEAGAEALVVACNTASAWGAGALEGLRAPVLEAIGPTRQAAGREEGTAVWTTAATWRSGVYRGVGEVIPTPLLAPLVEEGHLDDRVAEAVVGAYLERLPGGTRRLVLGCTHYSFLRPLLSRLAPGLALVDSALALARTAARRLPPARGRGRLRLLVTSERGAYSRRVGLEAEEVRL</sequence>
<dbReference type="PANTHER" id="PTHR21198:SF2">
    <property type="entry name" value="GLUTAMATE RACEMASE"/>
    <property type="match status" value="1"/>
</dbReference>
<dbReference type="EC" id="5.1.1.3" evidence="2"/>
<keyword evidence="2" id="KW-0614">Plasmid</keyword>
<dbReference type="InterPro" id="IPR015942">
    <property type="entry name" value="Asp/Glu/hydantoin_racemase"/>
</dbReference>
<dbReference type="RefSeq" id="WP_013159880.1">
    <property type="nucleotide sequence ID" value="NC_014214.1"/>
</dbReference>
<dbReference type="OrthoDB" id="9801055at2"/>
<dbReference type="GO" id="GO:0008881">
    <property type="term" value="F:glutamate racemase activity"/>
    <property type="evidence" value="ECO:0007669"/>
    <property type="project" value="UniProtKB-EC"/>
</dbReference>
<dbReference type="PROSITE" id="PS00924">
    <property type="entry name" value="ASP_GLU_RACEMASE_2"/>
    <property type="match status" value="1"/>
</dbReference>
<name>D7BJQ0_ALLS1</name>
<dbReference type="Proteomes" id="UP000001916">
    <property type="component" value="Plasmid pMESIL02"/>
</dbReference>
<accession>D7BJQ0</accession>
<evidence type="ECO:0000313" key="3">
    <source>
        <dbReference type="Proteomes" id="UP000001916"/>
    </source>
</evidence>